<evidence type="ECO:0000313" key="2">
    <source>
        <dbReference type="EMBL" id="CAI8589228.1"/>
    </source>
</evidence>
<dbReference type="Proteomes" id="UP001157006">
    <property type="component" value="Chromosome 1L"/>
</dbReference>
<evidence type="ECO:0000313" key="3">
    <source>
        <dbReference type="Proteomes" id="UP001157006"/>
    </source>
</evidence>
<proteinExistence type="predicted"/>
<keyword evidence="3" id="KW-1185">Reference proteome</keyword>
<reference evidence="2 3" key="1">
    <citation type="submission" date="2023-01" db="EMBL/GenBank/DDBJ databases">
        <authorList>
            <person name="Kreplak J."/>
        </authorList>
    </citation>
    <scope>NUCLEOTIDE SEQUENCE [LARGE SCALE GENOMIC DNA]</scope>
</reference>
<feature type="region of interest" description="Disordered" evidence="1">
    <location>
        <begin position="77"/>
        <end position="103"/>
    </location>
</feature>
<organism evidence="2 3">
    <name type="scientific">Vicia faba</name>
    <name type="common">Broad bean</name>
    <name type="synonym">Faba vulgaris</name>
    <dbReference type="NCBI Taxonomy" id="3906"/>
    <lineage>
        <taxon>Eukaryota</taxon>
        <taxon>Viridiplantae</taxon>
        <taxon>Streptophyta</taxon>
        <taxon>Embryophyta</taxon>
        <taxon>Tracheophyta</taxon>
        <taxon>Spermatophyta</taxon>
        <taxon>Magnoliopsida</taxon>
        <taxon>eudicotyledons</taxon>
        <taxon>Gunneridae</taxon>
        <taxon>Pentapetalae</taxon>
        <taxon>rosids</taxon>
        <taxon>fabids</taxon>
        <taxon>Fabales</taxon>
        <taxon>Fabaceae</taxon>
        <taxon>Papilionoideae</taxon>
        <taxon>50 kb inversion clade</taxon>
        <taxon>NPAAA clade</taxon>
        <taxon>Hologalegina</taxon>
        <taxon>IRL clade</taxon>
        <taxon>Fabeae</taxon>
        <taxon>Vicia</taxon>
    </lineage>
</organism>
<protein>
    <submittedName>
        <fullName evidence="2">Uncharacterized protein</fullName>
    </submittedName>
</protein>
<accession>A0AAV0YWX5</accession>
<evidence type="ECO:0000256" key="1">
    <source>
        <dbReference type="SAM" id="MobiDB-lite"/>
    </source>
</evidence>
<sequence>MIVLVNVPKKKYKNVDFKKNKTTEKVSLYDKDTFVQVNADKLVDYVNKDKEANDVDTTPTENIVESIKININLNVEPHVETSGEPSSEPHVEPPTEPNTKPIVDIHVFDTF</sequence>
<feature type="compositionally biased region" description="Basic and acidic residues" evidence="1">
    <location>
        <begin position="77"/>
        <end position="93"/>
    </location>
</feature>
<dbReference type="AlphaFoldDB" id="A0AAV0YWX5"/>
<dbReference type="EMBL" id="OX451736">
    <property type="protein sequence ID" value="CAI8589228.1"/>
    <property type="molecule type" value="Genomic_DNA"/>
</dbReference>
<gene>
    <name evidence="2" type="ORF">VFH_I383960</name>
</gene>
<name>A0AAV0YWX5_VICFA</name>